<organism evidence="2">
    <name type="scientific">Thermogemmatispora argillosa</name>
    <dbReference type="NCBI Taxonomy" id="2045280"/>
    <lineage>
        <taxon>Bacteria</taxon>
        <taxon>Bacillati</taxon>
        <taxon>Chloroflexota</taxon>
        <taxon>Ktedonobacteria</taxon>
        <taxon>Thermogemmatisporales</taxon>
        <taxon>Thermogemmatisporaceae</taxon>
        <taxon>Thermogemmatispora</taxon>
    </lineage>
</organism>
<feature type="transmembrane region" description="Helical" evidence="1">
    <location>
        <begin position="44"/>
        <end position="64"/>
    </location>
</feature>
<proteinExistence type="predicted"/>
<evidence type="ECO:0000313" key="2">
    <source>
        <dbReference type="EMBL" id="BBH93015.1"/>
    </source>
</evidence>
<keyword evidence="1" id="KW-1133">Transmembrane helix</keyword>
<keyword evidence="1" id="KW-0812">Transmembrane</keyword>
<dbReference type="EMBL" id="AP019377">
    <property type="protein sequence ID" value="BBH93015.1"/>
    <property type="molecule type" value="Genomic_DNA"/>
</dbReference>
<dbReference type="AlphaFoldDB" id="A0A455T3F7"/>
<reference evidence="2" key="1">
    <citation type="submission" date="2018-12" db="EMBL/GenBank/DDBJ databases">
        <title>Novel natural products biosynthetic potential of the class Ktedonobacteria.</title>
        <authorList>
            <person name="Zheng Y."/>
            <person name="Saitou A."/>
            <person name="Wang C.M."/>
            <person name="Toyoda A."/>
            <person name="Minakuchi Y."/>
            <person name="Sekiguchi Y."/>
            <person name="Ueda K."/>
            <person name="Takano H."/>
            <person name="Sakai Y."/>
            <person name="Yokota A."/>
            <person name="Yabe S."/>
        </authorList>
    </citation>
    <scope>NUCLEOTIDE SEQUENCE</scope>
    <source>
        <strain evidence="2">A3-2</strain>
    </source>
</reference>
<keyword evidence="1" id="KW-0472">Membrane</keyword>
<feature type="transmembrane region" description="Helical" evidence="1">
    <location>
        <begin position="145"/>
        <end position="164"/>
    </location>
</feature>
<gene>
    <name evidence="2" type="ORF">KTA_12140</name>
</gene>
<name>A0A455T3F7_9CHLR</name>
<accession>A0A455T3F7</accession>
<evidence type="ECO:0000256" key="1">
    <source>
        <dbReference type="SAM" id="Phobius"/>
    </source>
</evidence>
<feature type="transmembrane region" description="Helical" evidence="1">
    <location>
        <begin position="108"/>
        <end position="130"/>
    </location>
</feature>
<feature type="transmembrane region" description="Helical" evidence="1">
    <location>
        <begin position="70"/>
        <end position="92"/>
    </location>
</feature>
<protein>
    <submittedName>
        <fullName evidence="2">Uncharacterized protein</fullName>
    </submittedName>
</protein>
<sequence length="165" mass="18531">MTGVLVLELRMGWLVGPELARLSRWVLPRWWRGWRASRRGARGVGSLVLWLLAVVVGVGGSLWLGQGLLWRLSLGVLLVGLGALGARLLVWFSCDERRARLWGSLSRVWIWVMVRGSGGFFALAMIQIWFDLWPARMEVSPPGGGWQVVMSVLLLRLAFWVGGWP</sequence>